<name>A0ABY9YSX9_9GAMM</name>
<dbReference type="InterPro" id="IPR013783">
    <property type="entry name" value="Ig-like_fold"/>
</dbReference>
<feature type="compositionally biased region" description="Polar residues" evidence="4">
    <location>
        <begin position="2599"/>
        <end position="2609"/>
    </location>
</feature>
<dbReference type="Pfam" id="PF01345">
    <property type="entry name" value="DUF11"/>
    <property type="match status" value="4"/>
</dbReference>
<dbReference type="Gene3D" id="2.60.40.10">
    <property type="entry name" value="Immunoglobulins"/>
    <property type="match status" value="7"/>
</dbReference>
<dbReference type="NCBIfam" id="TIGR01451">
    <property type="entry name" value="B_ant_repeat"/>
    <property type="match status" value="3"/>
</dbReference>
<evidence type="ECO:0000313" key="8">
    <source>
        <dbReference type="Proteomes" id="UP001302072"/>
    </source>
</evidence>
<reference evidence="7 8" key="1">
    <citation type="submission" date="2022-12" db="EMBL/GenBank/DDBJ databases">
        <title>Two new species, Stenotrophomonas aracearum and Stenotrophomonas oahuensis, isolated from Anthurium (Araceae family) in Hawaii.</title>
        <authorList>
            <person name="Chunag S.C."/>
            <person name="Dobhal S."/>
            <person name="Alvarez A."/>
            <person name="Arif M."/>
        </authorList>
    </citation>
    <scope>NUCLEOTIDE SEQUENCE [LARGE SCALE GENOMIC DNA]</scope>
    <source>
        <strain evidence="7 8">A5586</strain>
    </source>
</reference>
<dbReference type="InterPro" id="IPR001434">
    <property type="entry name" value="OmcB-like_DUF11"/>
</dbReference>
<keyword evidence="8" id="KW-1185">Reference proteome</keyword>
<dbReference type="InterPro" id="IPR051417">
    <property type="entry name" value="SDr/BOS_complex"/>
</dbReference>
<feature type="domain" description="DUF11" evidence="5">
    <location>
        <begin position="332"/>
        <end position="457"/>
    </location>
</feature>
<comment type="subcellular location">
    <subcellularLocation>
        <location evidence="1">Secreted</location>
    </subcellularLocation>
</comment>
<evidence type="ECO:0000313" key="7">
    <source>
        <dbReference type="EMBL" id="WNH53976.1"/>
    </source>
</evidence>
<dbReference type="InterPro" id="IPR033764">
    <property type="entry name" value="Sdr_B"/>
</dbReference>
<feature type="domain" description="SD-repeat containing protein B" evidence="6">
    <location>
        <begin position="1623"/>
        <end position="1729"/>
    </location>
</feature>
<dbReference type="Proteomes" id="UP001302072">
    <property type="component" value="Chromosome"/>
</dbReference>
<gene>
    <name evidence="7" type="ORF">PDM29_06750</name>
</gene>
<accession>A0ABY9YSX9</accession>
<dbReference type="EMBL" id="CP115541">
    <property type="protein sequence ID" value="WNH53976.1"/>
    <property type="molecule type" value="Genomic_DNA"/>
</dbReference>
<proteinExistence type="predicted"/>
<organism evidence="7 8">
    <name type="scientific">Stenotrophomonas oahuensis</name>
    <dbReference type="NCBI Taxonomy" id="3003271"/>
    <lineage>
        <taxon>Bacteria</taxon>
        <taxon>Pseudomonadati</taxon>
        <taxon>Pseudomonadota</taxon>
        <taxon>Gammaproteobacteria</taxon>
        <taxon>Lysobacterales</taxon>
        <taxon>Lysobacteraceae</taxon>
        <taxon>Stenotrophomonas</taxon>
    </lineage>
</organism>
<dbReference type="PANTHER" id="PTHR23303">
    <property type="entry name" value="CARBOXYPEPTIDASE REGULATORY REGION-CONTAINING"/>
    <property type="match status" value="1"/>
</dbReference>
<evidence type="ECO:0000256" key="2">
    <source>
        <dbReference type="ARBA" id="ARBA00022525"/>
    </source>
</evidence>
<evidence type="ECO:0000256" key="3">
    <source>
        <dbReference type="ARBA" id="ARBA00022729"/>
    </source>
</evidence>
<sequence length="2628" mass="268539">MDKQQDRVDAVAGIASSWTSWPGAARRQAKALVLLLCAGLAPGALAANLSVSQLSDSTSGWLRSDGTASGNTSSDPAPVGAIVVYDVTLSNSDTVAASNVAAIFDLPTGTRSTQLPAECTAETTTRIVCRFASFPANGARSFQLKVDTQGVNPGTVETRAAVGSQAGLPASSTPVASLTDADPFFAGDSNPSNNRLEQRTTLTAAADLQIGMTGSPGTVIGGGVVTYTVSVRNLGPSTSTNFRVIDTLPNGFTAVAGSFAGTGWTFNYGTATATYAGSLANNGAVTFRFNAKANVSSGAVTNSARVAATGTPDPRPDNDTATVDTLVTTGADLTLAMSASPAPAPTDGVVTFTLTANNLGPEPSTGVALTGALPTGFTWLGTQSLAAGWSCTSSTATTYSCARTGTMNSGATEVLQIRATAASTPGTATSTATIASSQTPDPNDASNGTNNNTANATLSVLADGADLRLSKTKIGSNEGSEVVTIGNTAASNMTSTLRLWNNGPARITGSVQIVDVLADGEEYIGRVSGPFSCVAAPAAYTPGTRQVVTCDYTGTYPVAVATGTNNSNAFATLVLTTRARAAGMLTNNACTGGSTPAGGPASLEPQTEGGINQDKITTNDCVGTGLRATTEAANLSVTKVASTQSGADKVVGVAETWAEYLITVSNAGADTTGVVVNDPIPGFVTGITQAEITPPAGWAANSCRLANTTVICESGTAVLARNGSAQIRVRLRNSTNTPGFLADSAGKTTGTAANSACVANNTVPGSGHFHCNRVGVAINGAIAGSVGEVDWNDNSATDWLSVERVGNLQTVEKVITTGASDGRAGVVSEYRIQYRNTGPSQVPQVVFTDTFTLPAGDSGFVLVSARLASNNQACSFTEAESGIASVGTAGGTSFRNTDTNNPRTLTLVCPAVVLASNGGVDTVNLSIRPNVNATNTGRVFENVAGFRFPNGATGSDANGSWNYNQVATTADDTRSATLTFSEGRVDLLVQKNDQGFTGGIDPLGYDPNVPANNHITYKVSVTNQGPSLSSDTRIRDSFVVPAGRTVSFLGASPTATGAFNVAACTVVSGGNPITGDGSTPLVLDCPMPGTGFSGTDESGTVAAGATSELFLRYRYDSAPGGGGDTVRNTALAHSAETRVGTDLIAADGNQLDNSTTETTSIFMRSDMGVAKTMVTQLPAADPTTALPASVDTVSVRQPFWYVLTGTNNGPGQSLSRDRSATSQLRGTGTVLTDTLPAGVQVTGTVTWQKAGPVYAGATPDGTGTCAVNDRTITCEVGDVTHATGNPGRVRILVPAQWPQLPAGSTAPRGTSNNQVRIVTEQVDENPDNDSVTVPLAVTNLSLGGKVFVDSDQSGSNGGIPQAGEAGIAGVTIQLSGTDAYGLAVNLTTTTAADGGYRFSNLGPSDAAGYTVLEIQPAGYANGLIAPPTSGTDAASFDPASYEAGTPNSRYVAVLTPDRAVPGGTLGSQGAIANNYNFPEVRRPNLSGYVYLDLDFNNARTPGTDSAIASATVDLLDAVTGAVVATTQTDANGQYRFSDLDPHMVYTLRQPLPTGAYTNRPTAVNPGTIGGTACVTGQCVVGTAAAAPGGPDAETTDRISHIDLGAGVDGVAFNFGENPNGSSLAGRVWLDLDNDGVIDPTETGLAGVELVLSGTDRNGLAVNRTTTTDADGTYAFTGLLPGTYAVTEPTQPTDTLNGQTVAGNRGGTATGAVTTPSAITAVVLAANEAATGYNFGELPIALISGRVYYDNNENGLIDSDETGIADVAVVLTGTDDAGTPVSLSVRTDAQGEYRFADLRPGTYVLTEPDQPAYTTNGVTTAGSVQGTPLGVASDRATVPSTISQIVLAAGMQSVHNNFGEVADTPDLVVSKRATGTLFTVNHPATYVIQVRNIGPRETLAAYDVHDRLPAGLTLLETPAGNGWQCQGAVGATRFSCRSSRVIAANSISTDELSVRVMVSAEAANAGTVNNAVLVEGGGEDGPHSPSSTERGAFEGDVSQLPACDPAITQNACRVPNQVQLAASVGGTVWYDVGNDDQLLDGADQRLSSWIVELVDAASGEIVASTVTAADGSYRFGDVLPGVKWNIRFRDPRSNVLWPFPVTRETANGVQTACDADGAIARGGVSACRTSDNGVSQLEVVLAAGQHLAQQSLPVDPSGVVYDATTRDVVPGAVVTLSPVGMCSGFDPATSILNGSGGGYRIEGSSIAMTVGNEGFYQFAFGPAAPARCEFQLVVTPPGGYQFVSTMIPPQSGALSPAGSAGANHVVQPNSEAPTGAVGTATQYYLNLFAGSATAAIVHNHLPLDTAVATGLMISKTGDRQTAEIGDTVQYTITIRQTAGSALQSVNVIDRLPRGFTYIDGTARADGRAVTDPSGKPGPLLGFGVGPISVGGQIVLTYRVRVGVGAQQGDGVNRAQAHGCSIAGGCIDPVGITPLPGALASNRAEYRVRVTGGVFTEQACVLGKVFVDCNNNHVQDREELGIPGVRMYFSDGTWVISDSEGKYSFCGLPPQSHTLKVDASTLPRGARLTTSSNRNLGDADSLFLDLKNGELHRADFIEGSCANPVLEQVKARRTQGEVSAPETEPGQGALRFESKPARAPQQATDTANQRPIVQPRELPPAQDAATEGQP</sequence>
<feature type="domain" description="SD-repeat containing protein B" evidence="6">
    <location>
        <begin position="1341"/>
        <end position="1433"/>
    </location>
</feature>
<evidence type="ECO:0000259" key="5">
    <source>
        <dbReference type="Pfam" id="PF01345"/>
    </source>
</evidence>
<dbReference type="RefSeq" id="WP_311193097.1">
    <property type="nucleotide sequence ID" value="NZ_CP115541.1"/>
</dbReference>
<keyword evidence="2" id="KW-0964">Secreted</keyword>
<dbReference type="Gene3D" id="2.60.40.740">
    <property type="match status" value="1"/>
</dbReference>
<feature type="region of interest" description="Disordered" evidence="4">
    <location>
        <begin position="2570"/>
        <end position="2628"/>
    </location>
</feature>
<feature type="domain" description="DUF11" evidence="5">
    <location>
        <begin position="2310"/>
        <end position="2415"/>
    </location>
</feature>
<evidence type="ECO:0000256" key="1">
    <source>
        <dbReference type="ARBA" id="ARBA00004613"/>
    </source>
</evidence>
<dbReference type="PANTHER" id="PTHR23303:SF15">
    <property type="entry name" value="COLOSSIN-A"/>
    <property type="match status" value="1"/>
</dbReference>
<feature type="domain" description="DUF11" evidence="5">
    <location>
        <begin position="207"/>
        <end position="324"/>
    </location>
</feature>
<dbReference type="Pfam" id="PF17210">
    <property type="entry name" value="SdrD_B"/>
    <property type="match status" value="3"/>
</dbReference>
<feature type="domain" description="DUF11" evidence="5">
    <location>
        <begin position="1865"/>
        <end position="1975"/>
    </location>
</feature>
<dbReference type="SUPFAM" id="SSF117074">
    <property type="entry name" value="Hypothetical protein PA1324"/>
    <property type="match status" value="6"/>
</dbReference>
<feature type="domain" description="SD-repeat containing protein B" evidence="6">
    <location>
        <begin position="1743"/>
        <end position="1853"/>
    </location>
</feature>
<protein>
    <submittedName>
        <fullName evidence="7">SpaA isopeptide-forming pilin-related protein</fullName>
    </submittedName>
</protein>
<evidence type="ECO:0000259" key="6">
    <source>
        <dbReference type="Pfam" id="PF17210"/>
    </source>
</evidence>
<evidence type="ECO:0000256" key="4">
    <source>
        <dbReference type="SAM" id="MobiDB-lite"/>
    </source>
</evidence>
<keyword evidence="3" id="KW-0732">Signal</keyword>
<dbReference type="InterPro" id="IPR047589">
    <property type="entry name" value="DUF11_rpt"/>
</dbReference>
<feature type="region of interest" description="Disordered" evidence="4">
    <location>
        <begin position="422"/>
        <end position="452"/>
    </location>
</feature>